<dbReference type="GeneID" id="97546961"/>
<comment type="caution">
    <text evidence="1">The sequence shown here is derived from an EMBL/GenBank/DDBJ whole genome shotgun (WGS) entry which is preliminary data.</text>
</comment>
<dbReference type="SUPFAM" id="SSF81593">
    <property type="entry name" value="Nucleotidyltransferase substrate binding subunit/domain"/>
    <property type="match status" value="1"/>
</dbReference>
<dbReference type="NCBIfam" id="TIGR01987">
    <property type="entry name" value="HI0074"/>
    <property type="match status" value="1"/>
</dbReference>
<dbReference type="OrthoDB" id="115089at2157"/>
<dbReference type="AlphaFoldDB" id="A0A2V2MYN8"/>
<dbReference type="Pfam" id="PF08780">
    <property type="entry name" value="NTase_sub_bind"/>
    <property type="match status" value="1"/>
</dbReference>
<organism evidence="1 2">
    <name type="scientific">Methanospirillum lacunae</name>
    <dbReference type="NCBI Taxonomy" id="668570"/>
    <lineage>
        <taxon>Archaea</taxon>
        <taxon>Methanobacteriati</taxon>
        <taxon>Methanobacteriota</taxon>
        <taxon>Stenosarchaea group</taxon>
        <taxon>Methanomicrobia</taxon>
        <taxon>Methanomicrobiales</taxon>
        <taxon>Methanospirillaceae</taxon>
        <taxon>Methanospirillum</taxon>
    </lineage>
</organism>
<evidence type="ECO:0000313" key="2">
    <source>
        <dbReference type="Proteomes" id="UP000245657"/>
    </source>
</evidence>
<dbReference type="InterPro" id="IPR010235">
    <property type="entry name" value="HepT"/>
</dbReference>
<protein>
    <submittedName>
        <fullName evidence="1">Nucleotidyltransferase</fullName>
    </submittedName>
</protein>
<gene>
    <name evidence="1" type="ORF">DK846_11125</name>
</gene>
<dbReference type="RefSeq" id="WP_109969028.1">
    <property type="nucleotide sequence ID" value="NZ_CP176093.1"/>
</dbReference>
<keyword evidence="2" id="KW-1185">Reference proteome</keyword>
<dbReference type="EMBL" id="QGMY01000008">
    <property type="protein sequence ID" value="PWR71410.1"/>
    <property type="molecule type" value="Genomic_DNA"/>
</dbReference>
<name>A0A2V2MYN8_9EURY</name>
<keyword evidence="1" id="KW-0808">Transferase</keyword>
<accession>A0A2V2MYN8</accession>
<sequence length="138" mass="16171">MPKDIRYIQRLTNYHKALVILKEGVDLYSSRTLSNMEKQGLIKSFEFTYELSWNLMRDYSIYQGYHEIRGSRDAIRQAISMDLISNGETWMNMIESRNMTAHTYDEKTADDILEKIITDYYPALLALERKMKGIADVG</sequence>
<dbReference type="Proteomes" id="UP000245657">
    <property type="component" value="Unassembled WGS sequence"/>
</dbReference>
<evidence type="ECO:0000313" key="1">
    <source>
        <dbReference type="EMBL" id="PWR71410.1"/>
    </source>
</evidence>
<proteinExistence type="predicted"/>
<dbReference type="GO" id="GO:0016740">
    <property type="term" value="F:transferase activity"/>
    <property type="evidence" value="ECO:0007669"/>
    <property type="project" value="UniProtKB-KW"/>
</dbReference>
<reference evidence="1 2" key="1">
    <citation type="submission" date="2018-05" db="EMBL/GenBank/DDBJ databases">
        <title>Draft genome of Methanospirillum lacunae Ki8-1.</title>
        <authorList>
            <person name="Dueholm M.S."/>
            <person name="Nielsen P.H."/>
            <person name="Bakmann L.F."/>
            <person name="Otzen D.E."/>
        </authorList>
    </citation>
    <scope>NUCLEOTIDE SEQUENCE [LARGE SCALE GENOMIC DNA]</scope>
    <source>
        <strain evidence="1 2">Ki8-1</strain>
    </source>
</reference>
<dbReference type="Gene3D" id="1.20.120.330">
    <property type="entry name" value="Nucleotidyltransferases domain 2"/>
    <property type="match status" value="1"/>
</dbReference>